<gene>
    <name evidence="1" type="ORF">CKO28_25545</name>
</gene>
<proteinExistence type="predicted"/>
<evidence type="ECO:0008006" key="3">
    <source>
        <dbReference type="Google" id="ProtNLM"/>
    </source>
</evidence>
<sequence length="128" mass="13545">MSRLDSAIRRLQAQRACLDAAGHAVAGVPGVLFELGLGNGRTYDHLRELCPGREIFVFERQVAAHPDCVPDAAHLYLGDVLATLPRAGERFAGAVALLHADIGTGDAARNARLAAAIQPYLPRLLAPG</sequence>
<dbReference type="EMBL" id="NRRL01000178">
    <property type="protein sequence ID" value="MBK1671370.1"/>
    <property type="molecule type" value="Genomic_DNA"/>
</dbReference>
<accession>A0ABS1DLF7</accession>
<feature type="non-terminal residue" evidence="1">
    <location>
        <position position="128"/>
    </location>
</feature>
<name>A0ABS1DLF7_9PROT</name>
<reference evidence="1 2" key="1">
    <citation type="journal article" date="2020" name="Microorganisms">
        <title>Osmotic Adaptation and Compatible Solute Biosynthesis of Phototrophic Bacteria as Revealed from Genome Analyses.</title>
        <authorList>
            <person name="Imhoff J.F."/>
            <person name="Rahn T."/>
            <person name="Kunzel S."/>
            <person name="Keller A."/>
            <person name="Neulinger S.C."/>
        </authorList>
    </citation>
    <scope>NUCLEOTIDE SEQUENCE [LARGE SCALE GENOMIC DNA]</scope>
    <source>
        <strain evidence="1 2">DSM 9895</strain>
    </source>
</reference>
<dbReference type="InterPro" id="IPR029063">
    <property type="entry name" value="SAM-dependent_MTases_sf"/>
</dbReference>
<comment type="caution">
    <text evidence="1">The sequence shown here is derived from an EMBL/GenBank/DDBJ whole genome shotgun (WGS) entry which is preliminary data.</text>
</comment>
<evidence type="ECO:0000313" key="1">
    <source>
        <dbReference type="EMBL" id="MBK1671370.1"/>
    </source>
</evidence>
<dbReference type="RefSeq" id="WP_200344157.1">
    <property type="nucleotide sequence ID" value="NZ_NRRL01000178.1"/>
</dbReference>
<organism evidence="1 2">
    <name type="scientific">Rhodovibrio sodomensis</name>
    <dbReference type="NCBI Taxonomy" id="1088"/>
    <lineage>
        <taxon>Bacteria</taxon>
        <taxon>Pseudomonadati</taxon>
        <taxon>Pseudomonadota</taxon>
        <taxon>Alphaproteobacteria</taxon>
        <taxon>Rhodospirillales</taxon>
        <taxon>Rhodovibrionaceae</taxon>
        <taxon>Rhodovibrio</taxon>
    </lineage>
</organism>
<dbReference type="Gene3D" id="3.40.50.150">
    <property type="entry name" value="Vaccinia Virus protein VP39"/>
    <property type="match status" value="1"/>
</dbReference>
<protein>
    <recommendedName>
        <fullName evidence="3">S-adenosyl-L-methionine methyltransferase</fullName>
    </recommendedName>
</protein>
<dbReference type="Proteomes" id="UP001296873">
    <property type="component" value="Unassembled WGS sequence"/>
</dbReference>
<keyword evidence="2" id="KW-1185">Reference proteome</keyword>
<dbReference type="Pfam" id="PF12692">
    <property type="entry name" value="Methyltransf_17"/>
    <property type="match status" value="1"/>
</dbReference>
<dbReference type="InterPro" id="IPR025690">
    <property type="entry name" value="Methyltransf_put"/>
</dbReference>
<evidence type="ECO:0000313" key="2">
    <source>
        <dbReference type="Proteomes" id="UP001296873"/>
    </source>
</evidence>